<dbReference type="Proteomes" id="UP000277582">
    <property type="component" value="Unassembled WGS sequence"/>
</dbReference>
<evidence type="ECO:0000313" key="10">
    <source>
        <dbReference type="Proteomes" id="UP000277582"/>
    </source>
</evidence>
<evidence type="ECO:0000256" key="8">
    <source>
        <dbReference type="PROSITE-ProRule" id="PRU00958"/>
    </source>
</evidence>
<dbReference type="InterPro" id="IPR002905">
    <property type="entry name" value="Trm1"/>
</dbReference>
<keyword evidence="10" id="KW-1185">Reference proteome</keyword>
<dbReference type="PANTHER" id="PTHR10631">
    <property type="entry name" value="N 2 ,N 2 -DIMETHYLGUANOSINE TRNA METHYLTRANSFERASE"/>
    <property type="match status" value="1"/>
</dbReference>
<dbReference type="AlphaFoldDB" id="A0A429GQP6"/>
<evidence type="ECO:0000256" key="6">
    <source>
        <dbReference type="ARBA" id="ARBA00022884"/>
    </source>
</evidence>
<evidence type="ECO:0000256" key="7">
    <source>
        <dbReference type="ARBA" id="ARBA00039099"/>
    </source>
</evidence>
<keyword evidence="1 8" id="KW-0820">tRNA-binding</keyword>
<gene>
    <name evidence="9" type="ORF">D6D85_04220</name>
</gene>
<name>A0A429GQP6_9CREN</name>
<keyword evidence="3 8" id="KW-0808">Transferase</keyword>
<comment type="caution">
    <text evidence="9">The sequence shown here is derived from an EMBL/GenBank/DDBJ whole genome shotgun (WGS) entry which is preliminary data.</text>
</comment>
<evidence type="ECO:0000256" key="1">
    <source>
        <dbReference type="ARBA" id="ARBA00022555"/>
    </source>
</evidence>
<evidence type="ECO:0000256" key="2">
    <source>
        <dbReference type="ARBA" id="ARBA00022603"/>
    </source>
</evidence>
<dbReference type="GO" id="GO:0000049">
    <property type="term" value="F:tRNA binding"/>
    <property type="evidence" value="ECO:0007669"/>
    <property type="project" value="UniProtKB-UniRule"/>
</dbReference>
<dbReference type="InterPro" id="IPR029063">
    <property type="entry name" value="SAM-dependent_MTases_sf"/>
</dbReference>
<keyword evidence="5 8" id="KW-0819">tRNA processing</keyword>
<keyword evidence="6 8" id="KW-0694">RNA-binding</keyword>
<reference evidence="9 10" key="1">
    <citation type="submission" date="2018-10" db="EMBL/GenBank/DDBJ databases">
        <title>Co-occurring genomic capacity for anaerobic methane metabolism and dissimilatory sulfite reduction discovered in the Korarchaeota.</title>
        <authorList>
            <person name="Mckay L.J."/>
            <person name="Dlakic M."/>
            <person name="Fields M.W."/>
            <person name="Delmont T.O."/>
            <person name="Eren A.M."/>
            <person name="Jay Z.J."/>
            <person name="Klingelsmith K.B."/>
            <person name="Rusch D.B."/>
            <person name="Inskeep W.P."/>
        </authorList>
    </citation>
    <scope>NUCLEOTIDE SEQUENCE [LARGE SCALE GENOMIC DNA]</scope>
    <source>
        <strain evidence="9 10">MDKW</strain>
    </source>
</reference>
<dbReference type="InterPro" id="IPR042296">
    <property type="entry name" value="tRNA_met_Trm1_C"/>
</dbReference>
<protein>
    <recommendedName>
        <fullName evidence="7">tRNA (guanine(26)-N(2))-dimethyltransferase</fullName>
        <ecNumber evidence="7">2.1.1.216</ecNumber>
    </recommendedName>
</protein>
<dbReference type="GO" id="GO:0002940">
    <property type="term" value="P:tRNA N2-guanine methylation"/>
    <property type="evidence" value="ECO:0007669"/>
    <property type="project" value="TreeGrafter"/>
</dbReference>
<dbReference type="GO" id="GO:0160104">
    <property type="term" value="F:tRNA (guanine(26)-N2)-dimethyltransferase activity"/>
    <property type="evidence" value="ECO:0007669"/>
    <property type="project" value="UniProtKB-EC"/>
</dbReference>
<dbReference type="FunFam" id="3.30.56.70:FF:000001">
    <property type="entry name" value="tRNA (guanine(26)-N(2))-dimethyltransferase"/>
    <property type="match status" value="1"/>
</dbReference>
<evidence type="ECO:0000256" key="3">
    <source>
        <dbReference type="ARBA" id="ARBA00022679"/>
    </source>
</evidence>
<evidence type="ECO:0000256" key="5">
    <source>
        <dbReference type="ARBA" id="ARBA00022694"/>
    </source>
</evidence>
<proteinExistence type="inferred from homology"/>
<dbReference type="Gene3D" id="3.40.50.150">
    <property type="entry name" value="Vaccinia Virus protein VP39"/>
    <property type="match status" value="1"/>
</dbReference>
<dbReference type="Pfam" id="PF02005">
    <property type="entry name" value="TRM"/>
    <property type="match status" value="1"/>
</dbReference>
<dbReference type="CDD" id="cd02440">
    <property type="entry name" value="AdoMet_MTases"/>
    <property type="match status" value="1"/>
</dbReference>
<dbReference type="EMBL" id="RCOS01000062">
    <property type="protein sequence ID" value="RSN76165.1"/>
    <property type="molecule type" value="Genomic_DNA"/>
</dbReference>
<evidence type="ECO:0000313" key="9">
    <source>
        <dbReference type="EMBL" id="RSN76165.1"/>
    </source>
</evidence>
<evidence type="ECO:0000256" key="4">
    <source>
        <dbReference type="ARBA" id="ARBA00022691"/>
    </source>
</evidence>
<sequence length="384" mass="43778">MLSYEIKLALYKEGEVSFYATDLEELSKRGISYTKAEVFYNPDMKVNRDISVAVNRILRKDGKSASIDLMAATGVRSIRWAVESDVDRVWANDKNPVAAHIIRKNVALNNVEDRVKVTCKDAGMLTSELMEIGIKFWYVDLDPFGSPAPYTRDSLRIVRRGGILAVTATDTAPLFGVYPLKLFRYYRVSGTRTHFHKEFGIRALIYFILMEATLKDLLAIPLLAYSHLHYVRAYFLIERGALEFRKVIEENLGWVNYCECGNWSTTRAVEPPGRITCELCGSRMRLMGPVWIGSYKNKEFISRIMECVPSEESRKILKSLADEIDIPFYHDLDLISRKLRISSPGVNKVVEKLRERGFSASRSHAEPKAIKTDANLAEMIRILS</sequence>
<accession>A0A429GQP6</accession>
<organism evidence="9 10">
    <name type="scientific">Candidatus Methanodesulfokora washburnensis</name>
    <dbReference type="NCBI Taxonomy" id="2478471"/>
    <lineage>
        <taxon>Archaea</taxon>
        <taxon>Thermoproteota</taxon>
        <taxon>Candidatus Korarchaeia</taxon>
        <taxon>Candidatus Korarchaeia incertae sedis</taxon>
        <taxon>Candidatus Methanodesulfokora</taxon>
    </lineage>
</organism>
<dbReference type="PROSITE" id="PS51626">
    <property type="entry name" value="SAM_MT_TRM1"/>
    <property type="match status" value="1"/>
</dbReference>
<keyword evidence="2 8" id="KW-0489">Methyltransferase</keyword>
<dbReference type="Gene3D" id="3.30.56.70">
    <property type="entry name" value="N2,N2-dimethylguanosine tRNA methyltransferase, C-terminal domain"/>
    <property type="match status" value="1"/>
</dbReference>
<dbReference type="EC" id="2.1.1.216" evidence="7"/>
<dbReference type="SUPFAM" id="SSF53335">
    <property type="entry name" value="S-adenosyl-L-methionine-dependent methyltransferases"/>
    <property type="match status" value="1"/>
</dbReference>
<comment type="similarity">
    <text evidence="8">Belongs to the class I-like SAM-binding methyltransferase superfamily. Trm1 family.</text>
</comment>
<dbReference type="PANTHER" id="PTHR10631:SF3">
    <property type="entry name" value="TRNA (GUANINE(26)-N(2))-DIMETHYLTRANSFERASE"/>
    <property type="match status" value="1"/>
</dbReference>
<keyword evidence="4 8" id="KW-0949">S-adenosyl-L-methionine</keyword>